<dbReference type="RefSeq" id="XP_016612127.1">
    <property type="nucleotide sequence ID" value="XM_016749848.1"/>
</dbReference>
<protein>
    <recommendedName>
        <fullName evidence="2">PH domain-containing protein</fullName>
    </recommendedName>
</protein>
<dbReference type="CDD" id="cd00821">
    <property type="entry name" value="PH"/>
    <property type="match status" value="1"/>
</dbReference>
<feature type="region of interest" description="Disordered" evidence="1">
    <location>
        <begin position="1248"/>
        <end position="1267"/>
    </location>
</feature>
<sequence>MNSLGSYLAAKAAQSKPVTPQRQSPAENGKKAVSPTSPTKVTASYPPAPQRAESLISASDALSIITGPAPSSLGRGPLVTSPTPTSGNVSPRFSPMRGLWGSSTQKPVSTSGGLLDNFDFEFDGLSGGTNDWDADLEHGEERASPAADWKFGKGGAGRNADAEIVRPPPSEVARGGWLWTQLTLNWKKVYGILTYKNGNMGIIHLYENEDDSQPFRIVELSTCTEVEACKDANTFMTGRYEFRLRMSSRQDAVFAAESGVDRSQWIASLKMLLPRAHTPGMHSPMPLPSAPQLDQLVEDRMGEQREADEEYYEIPRRTSDTTFAQAAFHGYARRHNATVDSEQPSQLYSPTGQDIRTEIVNVKDLLLKLLDVNTRADTSTDVSERYIELRSELTKLSRTFEETSKGIATAVQDLKHAMPPKPNETSSTTELETAVVELTDSMEIRTSKIAKMVHELLQKDDHGERIQAGLEDLKTLLKEALTRFSGQHANASLGQNGSLEASIASLNATVHSIAQSFSELQLTLSTPSEQSPHLAEHLAKSSDALNSISGRLEGLYETQHQHSVDMGMLMGMLAESNQKAALKQTETMSLVRDAKGGVEEMKVILQQHGSTVIERIDSWAKNVDKTGAGQQTELQSVVTNMREELSTTLQHLREEKSGSQNDAIIARIDRLCDAQENTKQLLIDKLDPSTTQELLRCLEKLDKRTEVDNVHIRDSLLTIERAVKMQNEGYLTKNDIQSISDTLEDVKARLSSALLRPPPSPKQTSGDRLDRPTTNMITSINDKLIHLSKLIDHVQETQTARFYAVEDRLKALPSASSTASTTDESATDAMLQQHKLTDIRNSLESIEERLSRSGREGQSRHDVVDGRLDRMSDQLKHMQRTLTKLVQVGMLGDNDSPSVDSRRSDNPTDGNLASSLADHRGLLMQLRQELIDVKEQLGDDVTGERMNDLLGMFSISQDTHNVVAGKIDAVLNEMVTKDVLEELKKQIQALGASAGNGVGGDVRELKEMMSEMTSQIQNLRSGTVGGAPQQTESTLPTILRLTESIHSCLVAYLPIDLDTKLSNIQSSLASARPQAYCPPPQPQQITPPRQADLRDLLTFHQDLARRELATTEALDSIQHSLARMLDCFDAHGLLQTKVTLARPATAPQVMEITELKEIKEAILSLQRAVSRPDTSEPTSSKDLETTKLDLTSKINVLNESIQQLQVTQDTIAAEIDAMLMQRTMLVEQIGGLEAKRYELAAAPLNKLNRAGSPRRPKSRQSIPLRRISCPVRGSLDPSVEERVGEVA</sequence>
<feature type="region of interest" description="Disordered" evidence="1">
    <location>
        <begin position="754"/>
        <end position="774"/>
    </location>
</feature>
<name>A0A0L0HSL3_SPIPD</name>
<evidence type="ECO:0000256" key="1">
    <source>
        <dbReference type="SAM" id="MobiDB-lite"/>
    </source>
</evidence>
<dbReference type="VEuPathDB" id="FungiDB:SPPG_01530"/>
<dbReference type="Pfam" id="PF00169">
    <property type="entry name" value="PH"/>
    <property type="match status" value="1"/>
</dbReference>
<feature type="region of interest" description="Disordered" evidence="1">
    <location>
        <begin position="1"/>
        <end position="49"/>
    </location>
</feature>
<dbReference type="InParanoid" id="A0A0L0HSL3"/>
<feature type="compositionally biased region" description="Polar residues" evidence="1">
    <location>
        <begin position="80"/>
        <end position="91"/>
    </location>
</feature>
<feature type="region of interest" description="Disordered" evidence="1">
    <location>
        <begin position="67"/>
        <end position="110"/>
    </location>
</feature>
<feature type="compositionally biased region" description="Polar residues" evidence="1">
    <location>
        <begin position="101"/>
        <end position="110"/>
    </location>
</feature>
<evidence type="ECO:0000313" key="4">
    <source>
        <dbReference type="Proteomes" id="UP000053201"/>
    </source>
</evidence>
<proteinExistence type="predicted"/>
<evidence type="ECO:0000313" key="3">
    <source>
        <dbReference type="EMBL" id="KND04088.1"/>
    </source>
</evidence>
<dbReference type="EMBL" id="KQ257451">
    <property type="protein sequence ID" value="KND04088.1"/>
    <property type="molecule type" value="Genomic_DNA"/>
</dbReference>
<feature type="region of interest" description="Disordered" evidence="1">
    <location>
        <begin position="131"/>
        <end position="167"/>
    </location>
</feature>
<gene>
    <name evidence="3" type="ORF">SPPG_01530</name>
</gene>
<dbReference type="STRING" id="645134.A0A0L0HSL3"/>
<dbReference type="OMA" id="VEAFAMD"/>
<dbReference type="Proteomes" id="UP000053201">
    <property type="component" value="Unassembled WGS sequence"/>
</dbReference>
<keyword evidence="4" id="KW-1185">Reference proteome</keyword>
<organism evidence="3 4">
    <name type="scientific">Spizellomyces punctatus (strain DAOM BR117)</name>
    <dbReference type="NCBI Taxonomy" id="645134"/>
    <lineage>
        <taxon>Eukaryota</taxon>
        <taxon>Fungi</taxon>
        <taxon>Fungi incertae sedis</taxon>
        <taxon>Chytridiomycota</taxon>
        <taxon>Chytridiomycota incertae sedis</taxon>
        <taxon>Chytridiomycetes</taxon>
        <taxon>Spizellomycetales</taxon>
        <taxon>Spizellomycetaceae</taxon>
        <taxon>Spizellomyces</taxon>
    </lineage>
</organism>
<accession>A0A0L0HSL3</accession>
<dbReference type="Gene3D" id="2.30.29.30">
    <property type="entry name" value="Pleckstrin-homology domain (PH domain)/Phosphotyrosine-binding domain (PTB)"/>
    <property type="match status" value="1"/>
</dbReference>
<feature type="compositionally biased region" description="Polar residues" evidence="1">
    <location>
        <begin position="16"/>
        <end position="26"/>
    </location>
</feature>
<dbReference type="OrthoDB" id="2132490at2759"/>
<feature type="region of interest" description="Disordered" evidence="1">
    <location>
        <begin position="890"/>
        <end position="914"/>
    </location>
</feature>
<feature type="domain" description="PH" evidence="2">
    <location>
        <begin position="171"/>
        <end position="274"/>
    </location>
</feature>
<dbReference type="PROSITE" id="PS50003">
    <property type="entry name" value="PH_DOMAIN"/>
    <property type="match status" value="1"/>
</dbReference>
<dbReference type="SMART" id="SM00233">
    <property type="entry name" value="PH"/>
    <property type="match status" value="1"/>
</dbReference>
<dbReference type="GeneID" id="27685188"/>
<dbReference type="InterPro" id="IPR001849">
    <property type="entry name" value="PH_domain"/>
</dbReference>
<evidence type="ECO:0000259" key="2">
    <source>
        <dbReference type="PROSITE" id="PS50003"/>
    </source>
</evidence>
<dbReference type="InterPro" id="IPR011993">
    <property type="entry name" value="PH-like_dom_sf"/>
</dbReference>
<dbReference type="SUPFAM" id="SSF50729">
    <property type="entry name" value="PH domain-like"/>
    <property type="match status" value="1"/>
</dbReference>
<reference evidence="3 4" key="1">
    <citation type="submission" date="2009-08" db="EMBL/GenBank/DDBJ databases">
        <title>The Genome Sequence of Spizellomyces punctatus strain DAOM BR117.</title>
        <authorList>
            <consortium name="The Broad Institute Genome Sequencing Platform"/>
            <person name="Russ C."/>
            <person name="Cuomo C."/>
            <person name="Shea T."/>
            <person name="Young S.K."/>
            <person name="Zeng Q."/>
            <person name="Koehrsen M."/>
            <person name="Haas B."/>
            <person name="Borodovsky M."/>
            <person name="Guigo R."/>
            <person name="Alvarado L."/>
            <person name="Berlin A."/>
            <person name="Bochicchio J."/>
            <person name="Borenstein D."/>
            <person name="Chapman S."/>
            <person name="Chen Z."/>
            <person name="Engels R."/>
            <person name="Freedman E."/>
            <person name="Gellesch M."/>
            <person name="Goldberg J."/>
            <person name="Griggs A."/>
            <person name="Gujja S."/>
            <person name="Heiman D."/>
            <person name="Hepburn T."/>
            <person name="Howarth C."/>
            <person name="Jen D."/>
            <person name="Larson L."/>
            <person name="Lewis B."/>
            <person name="Mehta T."/>
            <person name="Park D."/>
            <person name="Pearson M."/>
            <person name="Roberts A."/>
            <person name="Saif S."/>
            <person name="Shenoy N."/>
            <person name="Sisk P."/>
            <person name="Stolte C."/>
            <person name="Sykes S."/>
            <person name="Thomson T."/>
            <person name="Walk T."/>
            <person name="White J."/>
            <person name="Yandava C."/>
            <person name="Burger G."/>
            <person name="Gray M.W."/>
            <person name="Holland P.W.H."/>
            <person name="King N."/>
            <person name="Lang F.B.F."/>
            <person name="Roger A.J."/>
            <person name="Ruiz-Trillo I."/>
            <person name="Lander E."/>
            <person name="Nusbaum C."/>
        </authorList>
    </citation>
    <scope>NUCLEOTIDE SEQUENCE [LARGE SCALE GENOMIC DNA]</scope>
    <source>
        <strain evidence="3 4">DAOM BR117</strain>
    </source>
</reference>